<name>A0A1H8IIU2_9MICO</name>
<organism evidence="1 2">
    <name type="scientific">Cryobacterium luteum</name>
    <dbReference type="NCBI Taxonomy" id="1424661"/>
    <lineage>
        <taxon>Bacteria</taxon>
        <taxon>Bacillati</taxon>
        <taxon>Actinomycetota</taxon>
        <taxon>Actinomycetes</taxon>
        <taxon>Micrococcales</taxon>
        <taxon>Microbacteriaceae</taxon>
        <taxon>Cryobacterium</taxon>
    </lineage>
</organism>
<dbReference type="RefSeq" id="WP_134450279.1">
    <property type="nucleotide sequence ID" value="NZ_FOCN01000011.1"/>
</dbReference>
<accession>A0A1H8IIU2</accession>
<dbReference type="EMBL" id="SOFF01000002">
    <property type="protein sequence ID" value="TFB95488.1"/>
    <property type="molecule type" value="Genomic_DNA"/>
</dbReference>
<dbReference type="STRING" id="1424661.SAMN05216281_111116"/>
<evidence type="ECO:0000313" key="1">
    <source>
        <dbReference type="EMBL" id="TFB95488.1"/>
    </source>
</evidence>
<dbReference type="AlphaFoldDB" id="A0A1H8IIU2"/>
<reference evidence="1 2" key="1">
    <citation type="submission" date="2019-03" db="EMBL/GenBank/DDBJ databases">
        <title>Genomics of glacier-inhabiting Cryobacterium strains.</title>
        <authorList>
            <person name="Liu Q."/>
            <person name="Xin Y.-H."/>
        </authorList>
    </citation>
    <scope>NUCLEOTIDE SEQUENCE [LARGE SCALE GENOMIC DNA]</scope>
    <source>
        <strain evidence="1 2">Hh15</strain>
    </source>
</reference>
<dbReference type="Proteomes" id="UP000297654">
    <property type="component" value="Unassembled WGS sequence"/>
</dbReference>
<keyword evidence="2" id="KW-1185">Reference proteome</keyword>
<proteinExistence type="predicted"/>
<dbReference type="OrthoDB" id="4481055at2"/>
<gene>
    <name evidence="1" type="ORF">E3O10_00065</name>
</gene>
<protein>
    <submittedName>
        <fullName evidence="1">Uncharacterized protein</fullName>
    </submittedName>
</protein>
<evidence type="ECO:0000313" key="2">
    <source>
        <dbReference type="Proteomes" id="UP000297654"/>
    </source>
</evidence>
<sequence>MVGGTQSVAFVLLLLRRASAPLWAAIAGFAMVIWIIAEQLLFYVPDVSGEWIALPILQIVYSAVGLAELGCVLALLGVFNREHTHAVIARRAAGPQELSVQLPVTAV</sequence>
<comment type="caution">
    <text evidence="1">The sequence shown here is derived from an EMBL/GenBank/DDBJ whole genome shotgun (WGS) entry which is preliminary data.</text>
</comment>